<sequence length="351" mass="40597">SETPKSLEPVKDYSSPKTAGFISDKEVTDYQEKVLEVNTEKWLNIIHDHTFPTQYAPMYIQEAELIVAVYERLYKNLDAPSIAGINWREKLSPEESELVRKMESRLQNVMDGFLKSESDYVFVKTSSRSAKDAPMAQENFKELYEQFLSEEAEDVRGTENTQITCLLKAAFRAMRVRSAAMVMDMVMRSERIYQDMLLALEFKEKFHENFVVRAFVDIDVDMEFRGFVFAGSLVALSQYNYLIYSPRLVEQKDALQAKILTFFHDTLKPKLDSSNFEKAFIIDFAVGSKDEKLWVIEINPFLTTTDAALFSWEHERHLLEGKEGFQFRINTRPKPGARTMLPHSIKALLSV</sequence>
<keyword evidence="3" id="KW-1185">Reference proteome</keyword>
<dbReference type="PANTHER" id="PTHR15323">
    <property type="entry name" value="D123 PROTEIN"/>
    <property type="match status" value="1"/>
</dbReference>
<dbReference type="EMBL" id="JACVVK020000152">
    <property type="protein sequence ID" value="KAK7488267.1"/>
    <property type="molecule type" value="Genomic_DNA"/>
</dbReference>
<name>A0ABD0KM91_9CAEN</name>
<dbReference type="PANTHER" id="PTHR15323:SF6">
    <property type="entry name" value="CELL DIVISION CYCLE PROTEIN 123 HOMOLOG"/>
    <property type="match status" value="1"/>
</dbReference>
<dbReference type="InterPro" id="IPR009772">
    <property type="entry name" value="CDC123"/>
</dbReference>
<gene>
    <name evidence="2" type="ORF">BaRGS_00020426</name>
</gene>
<proteinExistence type="inferred from homology"/>
<protein>
    <recommendedName>
        <fullName evidence="4">Cell division cycle protein 123</fullName>
    </recommendedName>
</protein>
<dbReference type="Proteomes" id="UP001519460">
    <property type="component" value="Unassembled WGS sequence"/>
</dbReference>
<evidence type="ECO:0000313" key="3">
    <source>
        <dbReference type="Proteomes" id="UP001519460"/>
    </source>
</evidence>
<feature type="non-terminal residue" evidence="2">
    <location>
        <position position="1"/>
    </location>
</feature>
<accession>A0ABD0KM91</accession>
<organism evidence="2 3">
    <name type="scientific">Batillaria attramentaria</name>
    <dbReference type="NCBI Taxonomy" id="370345"/>
    <lineage>
        <taxon>Eukaryota</taxon>
        <taxon>Metazoa</taxon>
        <taxon>Spiralia</taxon>
        <taxon>Lophotrochozoa</taxon>
        <taxon>Mollusca</taxon>
        <taxon>Gastropoda</taxon>
        <taxon>Caenogastropoda</taxon>
        <taxon>Sorbeoconcha</taxon>
        <taxon>Cerithioidea</taxon>
        <taxon>Batillariidae</taxon>
        <taxon>Batillaria</taxon>
    </lineage>
</organism>
<dbReference type="Pfam" id="PF07065">
    <property type="entry name" value="D123"/>
    <property type="match status" value="1"/>
</dbReference>
<comment type="caution">
    <text evidence="2">The sequence shown here is derived from an EMBL/GenBank/DDBJ whole genome shotgun (WGS) entry which is preliminary data.</text>
</comment>
<evidence type="ECO:0000313" key="2">
    <source>
        <dbReference type="EMBL" id="KAK7488267.1"/>
    </source>
</evidence>
<dbReference type="AlphaFoldDB" id="A0ABD0KM91"/>
<evidence type="ECO:0000256" key="1">
    <source>
        <dbReference type="ARBA" id="ARBA00011047"/>
    </source>
</evidence>
<comment type="similarity">
    <text evidence="1">Belongs to the CDC123 family.</text>
</comment>
<evidence type="ECO:0008006" key="4">
    <source>
        <dbReference type="Google" id="ProtNLM"/>
    </source>
</evidence>
<reference evidence="2 3" key="1">
    <citation type="journal article" date="2023" name="Sci. Data">
        <title>Genome assembly of the Korean intertidal mud-creeper Batillaria attramentaria.</title>
        <authorList>
            <person name="Patra A.K."/>
            <person name="Ho P.T."/>
            <person name="Jun S."/>
            <person name="Lee S.J."/>
            <person name="Kim Y."/>
            <person name="Won Y.J."/>
        </authorList>
    </citation>
    <scope>NUCLEOTIDE SEQUENCE [LARGE SCALE GENOMIC DNA]</scope>
    <source>
        <strain evidence="2">Wonlab-2016</strain>
    </source>
</reference>